<gene>
    <name evidence="1" type="ORF">PHACADRAFT_96912</name>
</gene>
<evidence type="ECO:0000313" key="1">
    <source>
        <dbReference type="EMBL" id="EKM54445.1"/>
    </source>
</evidence>
<evidence type="ECO:0000313" key="2">
    <source>
        <dbReference type="Proteomes" id="UP000008370"/>
    </source>
</evidence>
<accession>K5W5M9</accession>
<name>K5W5M9_PHACS</name>
<feature type="non-terminal residue" evidence="1">
    <location>
        <position position="1"/>
    </location>
</feature>
<reference evidence="1 2" key="1">
    <citation type="journal article" date="2012" name="BMC Genomics">
        <title>Comparative genomics of the white-rot fungi, Phanerochaete carnosa and P. chrysosporium, to elucidate the genetic basis of the distinct wood types they colonize.</title>
        <authorList>
            <person name="Suzuki H."/>
            <person name="MacDonald J."/>
            <person name="Syed K."/>
            <person name="Salamov A."/>
            <person name="Hori C."/>
            <person name="Aerts A."/>
            <person name="Henrissat B."/>
            <person name="Wiebenga A."/>
            <person name="vanKuyk P.A."/>
            <person name="Barry K."/>
            <person name="Lindquist E."/>
            <person name="LaButti K."/>
            <person name="Lapidus A."/>
            <person name="Lucas S."/>
            <person name="Coutinho P."/>
            <person name="Gong Y."/>
            <person name="Samejima M."/>
            <person name="Mahadevan R."/>
            <person name="Abou-Zaid M."/>
            <person name="de Vries R.P."/>
            <person name="Igarashi K."/>
            <person name="Yadav J.S."/>
            <person name="Grigoriev I.V."/>
            <person name="Master E.R."/>
        </authorList>
    </citation>
    <scope>NUCLEOTIDE SEQUENCE [LARGE SCALE GENOMIC DNA]</scope>
    <source>
        <strain evidence="1 2">HHB-10118-sp</strain>
    </source>
</reference>
<dbReference type="OrthoDB" id="5370359at2759"/>
<organism evidence="1 2">
    <name type="scientific">Phanerochaete carnosa (strain HHB-10118-sp)</name>
    <name type="common">White-rot fungus</name>
    <name type="synonym">Peniophora carnosa</name>
    <dbReference type="NCBI Taxonomy" id="650164"/>
    <lineage>
        <taxon>Eukaryota</taxon>
        <taxon>Fungi</taxon>
        <taxon>Dikarya</taxon>
        <taxon>Basidiomycota</taxon>
        <taxon>Agaricomycotina</taxon>
        <taxon>Agaricomycetes</taxon>
        <taxon>Polyporales</taxon>
        <taxon>Phanerochaetaceae</taxon>
        <taxon>Phanerochaete</taxon>
    </lineage>
</organism>
<dbReference type="RefSeq" id="XP_007397137.1">
    <property type="nucleotide sequence ID" value="XM_007397075.1"/>
</dbReference>
<dbReference type="HOGENOM" id="CLU_2764829_0_0_1"/>
<keyword evidence="2" id="KW-1185">Reference proteome</keyword>
<dbReference type="AlphaFoldDB" id="K5W5M9"/>
<sequence length="70" mass="7764">WKPSCKTNGAKWAYDGICPDSEVFGHLFKLGGPPNWKMKKFSKDGFTQIFGSVTASARYVLTSAMHLCGY</sequence>
<dbReference type="KEGG" id="pco:PHACADRAFT_96912"/>
<dbReference type="EMBL" id="JH930473">
    <property type="protein sequence ID" value="EKM54445.1"/>
    <property type="molecule type" value="Genomic_DNA"/>
</dbReference>
<dbReference type="InParanoid" id="K5W5M9"/>
<dbReference type="GeneID" id="18920954"/>
<proteinExistence type="predicted"/>
<dbReference type="Proteomes" id="UP000008370">
    <property type="component" value="Unassembled WGS sequence"/>
</dbReference>
<protein>
    <submittedName>
        <fullName evidence="1">Uncharacterized protein</fullName>
    </submittedName>
</protein>